<evidence type="ECO:0000313" key="3">
    <source>
        <dbReference type="EMBL" id="GAA4377384.1"/>
    </source>
</evidence>
<evidence type="ECO:0000256" key="1">
    <source>
        <dbReference type="SAM" id="MobiDB-lite"/>
    </source>
</evidence>
<feature type="chain" id="PRO_5046534870" description="EF-hand domain-containing protein" evidence="2">
    <location>
        <begin position="27"/>
        <end position="92"/>
    </location>
</feature>
<name>A0ABP8IXK6_9BACT</name>
<evidence type="ECO:0008006" key="5">
    <source>
        <dbReference type="Google" id="ProtNLM"/>
    </source>
</evidence>
<evidence type="ECO:0000256" key="2">
    <source>
        <dbReference type="SAM" id="SignalP"/>
    </source>
</evidence>
<feature type="region of interest" description="Disordered" evidence="1">
    <location>
        <begin position="29"/>
        <end position="92"/>
    </location>
</feature>
<feature type="signal peptide" evidence="2">
    <location>
        <begin position="1"/>
        <end position="26"/>
    </location>
</feature>
<accession>A0ABP8IXK6</accession>
<gene>
    <name evidence="3" type="ORF">GCM10023186_12350</name>
</gene>
<dbReference type="RefSeq" id="WP_345222327.1">
    <property type="nucleotide sequence ID" value="NZ_BAABHA010000002.1"/>
</dbReference>
<protein>
    <recommendedName>
        <fullName evidence="5">EF-hand domain-containing protein</fullName>
    </recommendedName>
</protein>
<organism evidence="3 4">
    <name type="scientific">Hymenobacter koreensis</name>
    <dbReference type="NCBI Taxonomy" id="1084523"/>
    <lineage>
        <taxon>Bacteria</taxon>
        <taxon>Pseudomonadati</taxon>
        <taxon>Bacteroidota</taxon>
        <taxon>Cytophagia</taxon>
        <taxon>Cytophagales</taxon>
        <taxon>Hymenobacteraceae</taxon>
        <taxon>Hymenobacter</taxon>
    </lineage>
</organism>
<evidence type="ECO:0000313" key="4">
    <source>
        <dbReference type="Proteomes" id="UP001500454"/>
    </source>
</evidence>
<keyword evidence="4" id="KW-1185">Reference proteome</keyword>
<dbReference type="Proteomes" id="UP001500454">
    <property type="component" value="Unassembled WGS sequence"/>
</dbReference>
<dbReference type="EMBL" id="BAABHA010000002">
    <property type="protein sequence ID" value="GAA4377384.1"/>
    <property type="molecule type" value="Genomic_DNA"/>
</dbReference>
<reference evidence="4" key="1">
    <citation type="journal article" date="2019" name="Int. J. Syst. Evol. Microbiol.">
        <title>The Global Catalogue of Microorganisms (GCM) 10K type strain sequencing project: providing services to taxonomists for standard genome sequencing and annotation.</title>
        <authorList>
            <consortium name="The Broad Institute Genomics Platform"/>
            <consortium name="The Broad Institute Genome Sequencing Center for Infectious Disease"/>
            <person name="Wu L."/>
            <person name="Ma J."/>
        </authorList>
    </citation>
    <scope>NUCLEOTIDE SEQUENCE [LARGE SCALE GENOMIC DNA]</scope>
    <source>
        <strain evidence="4">JCM 17924</strain>
    </source>
</reference>
<sequence>MNTTSNLLRPLRLLGAALLLSAAVTACDTGDHSGATNVERGDDKINIDPGARTADGGVDSTRIQRNQTESKQEQQYERASQAKDLNNDGIED</sequence>
<comment type="caution">
    <text evidence="3">The sequence shown here is derived from an EMBL/GenBank/DDBJ whole genome shotgun (WGS) entry which is preliminary data.</text>
</comment>
<keyword evidence="2" id="KW-0732">Signal</keyword>
<proteinExistence type="predicted"/>